<dbReference type="EMBL" id="JAHOPC010000017">
    <property type="protein sequence ID" value="MBU8868708.1"/>
    <property type="molecule type" value="Genomic_DNA"/>
</dbReference>
<keyword evidence="3" id="KW-1185">Reference proteome</keyword>
<reference evidence="2 3" key="1">
    <citation type="submission" date="2021-06" db="EMBL/GenBank/DDBJ databases">
        <authorList>
            <person name="Jeong J.W."/>
        </authorList>
    </citation>
    <scope>NUCLEOTIDE SEQUENCE [LARGE SCALE GENOMIC DNA]</scope>
    <source>
        <strain evidence="2 3">MMS21-TAE1-1</strain>
    </source>
</reference>
<evidence type="ECO:0000256" key="1">
    <source>
        <dbReference type="SAM" id="MobiDB-lite"/>
    </source>
</evidence>
<proteinExistence type="predicted"/>
<evidence type="ECO:0000313" key="3">
    <source>
        <dbReference type="Proteomes" id="UP000824166"/>
    </source>
</evidence>
<feature type="region of interest" description="Disordered" evidence="1">
    <location>
        <begin position="1"/>
        <end position="20"/>
    </location>
</feature>
<evidence type="ECO:0000313" key="2">
    <source>
        <dbReference type="EMBL" id="MBU8868708.1"/>
    </source>
</evidence>
<dbReference type="RefSeq" id="WP_216926830.1">
    <property type="nucleotide sequence ID" value="NZ_JAHOPC010000017.1"/>
</dbReference>
<gene>
    <name evidence="2" type="ORF">KSW38_20655</name>
</gene>
<dbReference type="Proteomes" id="UP000824166">
    <property type="component" value="Unassembled WGS sequence"/>
</dbReference>
<organism evidence="2 3">
    <name type="scientific">Paenarthrobacter aromaticivorans</name>
    <dbReference type="NCBI Taxonomy" id="2849150"/>
    <lineage>
        <taxon>Bacteria</taxon>
        <taxon>Bacillati</taxon>
        <taxon>Actinomycetota</taxon>
        <taxon>Actinomycetes</taxon>
        <taxon>Micrococcales</taxon>
        <taxon>Micrococcaceae</taxon>
        <taxon>Paenarthrobacter</taxon>
    </lineage>
</organism>
<accession>A0ABS6IAG5</accession>
<name>A0ABS6IAG5_9MICC</name>
<comment type="caution">
    <text evidence="2">The sequence shown here is derived from an EMBL/GenBank/DDBJ whole genome shotgun (WGS) entry which is preliminary data.</text>
</comment>
<sequence>MFEASRQGPPAGAGRVLHRSLDIQGHAELVQGGPEPGADSPGVTINETYQDANGRHLWSLKRFPGVAPESSIDNNPEEVE</sequence>
<protein>
    <submittedName>
        <fullName evidence="2">Uncharacterized protein</fullName>
    </submittedName>
</protein>